<dbReference type="EMBL" id="JBGNYA010000001">
    <property type="protein sequence ID" value="MFA1611560.1"/>
    <property type="molecule type" value="Genomic_DNA"/>
</dbReference>
<organism evidence="2 3">
    <name type="scientific">Halobellus rubicundus</name>
    <dbReference type="NCBI Taxonomy" id="2996466"/>
    <lineage>
        <taxon>Archaea</taxon>
        <taxon>Methanobacteriati</taxon>
        <taxon>Methanobacteriota</taxon>
        <taxon>Stenosarchaea group</taxon>
        <taxon>Halobacteria</taxon>
        <taxon>Halobacteriales</taxon>
        <taxon>Haloferacaceae</taxon>
        <taxon>Halobellus</taxon>
    </lineage>
</organism>
<evidence type="ECO:0000313" key="2">
    <source>
        <dbReference type="EMBL" id="MFA1611560.1"/>
    </source>
</evidence>
<name>A0ABD5MCC2_9EURY</name>
<dbReference type="Proteomes" id="UP001570511">
    <property type="component" value="Unassembled WGS sequence"/>
</dbReference>
<feature type="compositionally biased region" description="Low complexity" evidence="1">
    <location>
        <begin position="33"/>
        <end position="54"/>
    </location>
</feature>
<accession>A0ABD5MCC2</accession>
<sequence>MTCRARDPLPPLLAVGLVLLAGCTGWGSPISDPTATTRASPTQSPTATTAAATPSRPPDLDRRLYDLATAENRTAYADPHGLVYEDGSVQAVIELAGGRALPDGYGVTVELRRDGLVQGFVAVDDLVGLARHENVTAVRPPSRPQPT</sequence>
<protein>
    <submittedName>
        <fullName evidence="2">Uncharacterized protein</fullName>
    </submittedName>
</protein>
<keyword evidence="3" id="KW-1185">Reference proteome</keyword>
<dbReference type="AlphaFoldDB" id="A0ABD5MCC2"/>
<reference evidence="2 3" key="1">
    <citation type="submission" date="2024-08" db="EMBL/GenBank/DDBJ databases">
        <title>Halobellus sp. MBLA0158 whole genome sequence.</title>
        <authorList>
            <person name="Hwang C.Y."/>
            <person name="Cho E.-S."/>
            <person name="Seo M.-J."/>
        </authorList>
    </citation>
    <scope>NUCLEOTIDE SEQUENCE [LARGE SCALE GENOMIC DNA]</scope>
    <source>
        <strain evidence="2 3">MBLA0158</strain>
    </source>
</reference>
<proteinExistence type="predicted"/>
<dbReference type="RefSeq" id="WP_372389875.1">
    <property type="nucleotide sequence ID" value="NZ_JBGNYA010000001.1"/>
</dbReference>
<dbReference type="PROSITE" id="PS51257">
    <property type="entry name" value="PROKAR_LIPOPROTEIN"/>
    <property type="match status" value="1"/>
</dbReference>
<gene>
    <name evidence="2" type="ORF">OS889_11165</name>
</gene>
<evidence type="ECO:0000313" key="3">
    <source>
        <dbReference type="Proteomes" id="UP001570511"/>
    </source>
</evidence>
<feature type="region of interest" description="Disordered" evidence="1">
    <location>
        <begin position="32"/>
        <end position="60"/>
    </location>
</feature>
<comment type="caution">
    <text evidence="2">The sequence shown here is derived from an EMBL/GenBank/DDBJ whole genome shotgun (WGS) entry which is preliminary data.</text>
</comment>
<evidence type="ECO:0000256" key="1">
    <source>
        <dbReference type="SAM" id="MobiDB-lite"/>
    </source>
</evidence>